<dbReference type="Pfam" id="PF08281">
    <property type="entry name" value="Sigma70_r4_2"/>
    <property type="match status" value="1"/>
</dbReference>
<evidence type="ECO:0000256" key="2">
    <source>
        <dbReference type="ARBA" id="ARBA00023015"/>
    </source>
</evidence>
<dbReference type="PANTHER" id="PTHR43133">
    <property type="entry name" value="RNA POLYMERASE ECF-TYPE SIGMA FACTO"/>
    <property type="match status" value="1"/>
</dbReference>
<dbReference type="PANTHER" id="PTHR43133:SF8">
    <property type="entry name" value="RNA POLYMERASE SIGMA FACTOR HI_1459-RELATED"/>
    <property type="match status" value="1"/>
</dbReference>
<gene>
    <name evidence="7" type="ORF">ADL29_36160</name>
</gene>
<dbReference type="InterPro" id="IPR039425">
    <property type="entry name" value="RNA_pol_sigma-70-like"/>
</dbReference>
<comment type="caution">
    <text evidence="7">The sequence shown here is derived from an EMBL/GenBank/DDBJ whole genome shotgun (WGS) entry which is preliminary data.</text>
</comment>
<dbReference type="InterPro" id="IPR013249">
    <property type="entry name" value="RNA_pol_sigma70_r4_t2"/>
</dbReference>
<evidence type="ECO:0000259" key="6">
    <source>
        <dbReference type="Pfam" id="PF08281"/>
    </source>
</evidence>
<proteinExistence type="inferred from homology"/>
<evidence type="ECO:0000256" key="4">
    <source>
        <dbReference type="ARBA" id="ARBA00023125"/>
    </source>
</evidence>
<evidence type="ECO:0000256" key="3">
    <source>
        <dbReference type="ARBA" id="ARBA00023082"/>
    </source>
</evidence>
<reference evidence="8" key="1">
    <citation type="submission" date="2015-07" db="EMBL/GenBank/DDBJ databases">
        <authorList>
            <person name="Ju K.-S."/>
            <person name="Doroghazi J.R."/>
            <person name="Metcalf W.W."/>
        </authorList>
    </citation>
    <scope>NUCLEOTIDE SEQUENCE [LARGE SCALE GENOMIC DNA]</scope>
    <source>
        <strain evidence="8">NRRL ISP-5002</strain>
    </source>
</reference>
<evidence type="ECO:0000256" key="5">
    <source>
        <dbReference type="ARBA" id="ARBA00023163"/>
    </source>
</evidence>
<dbReference type="InterPro" id="IPR036388">
    <property type="entry name" value="WH-like_DNA-bd_sf"/>
</dbReference>
<keyword evidence="4" id="KW-0238">DNA-binding</keyword>
<dbReference type="AlphaFoldDB" id="A0A0N0GVR3"/>
<dbReference type="Proteomes" id="UP000037982">
    <property type="component" value="Unassembled WGS sequence"/>
</dbReference>
<keyword evidence="8" id="KW-1185">Reference proteome</keyword>
<dbReference type="Gene3D" id="1.10.10.10">
    <property type="entry name" value="Winged helix-like DNA-binding domain superfamily/Winged helix DNA-binding domain"/>
    <property type="match status" value="1"/>
</dbReference>
<dbReference type="CDD" id="cd06171">
    <property type="entry name" value="Sigma70_r4"/>
    <property type="match status" value="1"/>
</dbReference>
<dbReference type="InterPro" id="IPR013324">
    <property type="entry name" value="RNA_pol_sigma_r3/r4-like"/>
</dbReference>
<sequence>MRPPDRAAAEAECEALFRAHKDGLLAAAMVVDPHLAWDGVQQAFEEALTRMLAPHAPPVRNWWGWLRQVTIRHVVARRQEVAAHASAEGLDGIDPAPLTEDLVVIKEKFEGTLRQVAALPLRQRHAVGLRFLGGFSYPEIARIMAVEEVTVRNLISQARRSLKADRGRL</sequence>
<organism evidence="7 8">
    <name type="scientific">Streptomyces chattanoogensis</name>
    <dbReference type="NCBI Taxonomy" id="66876"/>
    <lineage>
        <taxon>Bacteria</taxon>
        <taxon>Bacillati</taxon>
        <taxon>Actinomycetota</taxon>
        <taxon>Actinomycetes</taxon>
        <taxon>Kitasatosporales</taxon>
        <taxon>Streptomycetaceae</taxon>
        <taxon>Streptomyces</taxon>
    </lineage>
</organism>
<evidence type="ECO:0000256" key="1">
    <source>
        <dbReference type="ARBA" id="ARBA00010641"/>
    </source>
</evidence>
<evidence type="ECO:0000313" key="8">
    <source>
        <dbReference type="Proteomes" id="UP000037982"/>
    </source>
</evidence>
<protein>
    <recommendedName>
        <fullName evidence="6">RNA polymerase sigma factor 70 region 4 type 2 domain-containing protein</fullName>
    </recommendedName>
</protein>
<dbReference type="GO" id="GO:0006352">
    <property type="term" value="P:DNA-templated transcription initiation"/>
    <property type="evidence" value="ECO:0007669"/>
    <property type="project" value="InterPro"/>
</dbReference>
<accession>A0A0N0GVR3</accession>
<comment type="similarity">
    <text evidence="1">Belongs to the sigma-70 factor family. ECF subfamily.</text>
</comment>
<dbReference type="RefSeq" id="WP_053927730.1">
    <property type="nucleotide sequence ID" value="NZ_LGKG01000190.1"/>
</dbReference>
<keyword evidence="2" id="KW-0805">Transcription regulation</keyword>
<keyword evidence="3" id="KW-0731">Sigma factor</keyword>
<name>A0A0N0GVR3_9ACTN</name>
<feature type="domain" description="RNA polymerase sigma factor 70 region 4 type 2" evidence="6">
    <location>
        <begin position="114"/>
        <end position="162"/>
    </location>
</feature>
<dbReference type="PATRIC" id="fig|66876.3.peg.7961"/>
<evidence type="ECO:0000313" key="7">
    <source>
        <dbReference type="EMBL" id="KPC59170.1"/>
    </source>
</evidence>
<dbReference type="EMBL" id="LGKG01000190">
    <property type="protein sequence ID" value="KPC59170.1"/>
    <property type="molecule type" value="Genomic_DNA"/>
</dbReference>
<dbReference type="GO" id="GO:0003677">
    <property type="term" value="F:DNA binding"/>
    <property type="evidence" value="ECO:0007669"/>
    <property type="project" value="UniProtKB-KW"/>
</dbReference>
<keyword evidence="5" id="KW-0804">Transcription</keyword>
<dbReference type="GO" id="GO:0016987">
    <property type="term" value="F:sigma factor activity"/>
    <property type="evidence" value="ECO:0007669"/>
    <property type="project" value="UniProtKB-KW"/>
</dbReference>
<dbReference type="SUPFAM" id="SSF88659">
    <property type="entry name" value="Sigma3 and sigma4 domains of RNA polymerase sigma factors"/>
    <property type="match status" value="1"/>
</dbReference>